<gene>
    <name evidence="5" type="ORF">SAMN04244560_01454</name>
</gene>
<dbReference type="SMART" id="SM00967">
    <property type="entry name" value="SpoU_sub_bind"/>
    <property type="match status" value="1"/>
</dbReference>
<dbReference type="PANTHER" id="PTHR43191">
    <property type="entry name" value="RRNA METHYLTRANSFERASE 3"/>
    <property type="match status" value="1"/>
</dbReference>
<dbReference type="InterPro" id="IPR029028">
    <property type="entry name" value="Alpha/beta_knot_MTases"/>
</dbReference>
<dbReference type="Proteomes" id="UP000183404">
    <property type="component" value="Unassembled WGS sequence"/>
</dbReference>
<evidence type="ECO:0000256" key="3">
    <source>
        <dbReference type="ARBA" id="ARBA00022679"/>
    </source>
</evidence>
<dbReference type="InterPro" id="IPR013123">
    <property type="entry name" value="SpoU_subst-bd"/>
</dbReference>
<dbReference type="GO" id="GO:0005737">
    <property type="term" value="C:cytoplasm"/>
    <property type="evidence" value="ECO:0007669"/>
    <property type="project" value="UniProtKB-ARBA"/>
</dbReference>
<dbReference type="RefSeq" id="WP_004401888.1">
    <property type="nucleotide sequence ID" value="NZ_FNBS01000031.1"/>
</dbReference>
<dbReference type="InterPro" id="IPR051259">
    <property type="entry name" value="rRNA_Methyltransferase"/>
</dbReference>
<dbReference type="CDD" id="cd18095">
    <property type="entry name" value="SpoU-like_rRNA-MTase"/>
    <property type="match status" value="1"/>
</dbReference>
<dbReference type="Pfam" id="PF00588">
    <property type="entry name" value="SpoU_methylase"/>
    <property type="match status" value="1"/>
</dbReference>
<dbReference type="InterPro" id="IPR029026">
    <property type="entry name" value="tRNA_m1G_MTases_N"/>
</dbReference>
<dbReference type="SUPFAM" id="SSF75217">
    <property type="entry name" value="alpha/beta knot"/>
    <property type="match status" value="1"/>
</dbReference>
<dbReference type="SUPFAM" id="SSF55315">
    <property type="entry name" value="L30e-like"/>
    <property type="match status" value="1"/>
</dbReference>
<organism evidence="5 6">
    <name type="scientific">Thermoanaerobacter thermohydrosulfuricus</name>
    <name type="common">Clostridium thermohydrosulfuricum</name>
    <dbReference type="NCBI Taxonomy" id="1516"/>
    <lineage>
        <taxon>Bacteria</taxon>
        <taxon>Bacillati</taxon>
        <taxon>Bacillota</taxon>
        <taxon>Clostridia</taxon>
        <taxon>Thermoanaerobacterales</taxon>
        <taxon>Thermoanaerobacteraceae</taxon>
        <taxon>Thermoanaerobacter</taxon>
    </lineage>
</organism>
<dbReference type="GO" id="GO:0032259">
    <property type="term" value="P:methylation"/>
    <property type="evidence" value="ECO:0007669"/>
    <property type="project" value="UniProtKB-KW"/>
</dbReference>
<dbReference type="GO" id="GO:0003723">
    <property type="term" value="F:RNA binding"/>
    <property type="evidence" value="ECO:0007669"/>
    <property type="project" value="InterPro"/>
</dbReference>
<sequence>MLITSENNDLIKKIKKLKDKKGRYEEGLFFVEGTTSVLEALKSDFEIEYIVMGEGVKIDIPKGDFEIAHTTERIFKKISDTVTPQMVMAIIKIPKYEENTYIKEKGIYVIADNIQDPGNLGTIIRTADAFGVSAIFTINNCVDIFNPKVLRASMGSIFHIPVIATTSQILLKLKRRGIKVFATHLKAQKLVHECNISDKVAFVLGNEAKGVSVVDLVDDFVKIPMTGEAESLNVSIAASIFLYESQRQRLIKNN</sequence>
<dbReference type="InterPro" id="IPR029064">
    <property type="entry name" value="Ribosomal_eL30-like_sf"/>
</dbReference>
<dbReference type="EMBL" id="FNBS01000031">
    <property type="protein sequence ID" value="SDF91740.1"/>
    <property type="molecule type" value="Genomic_DNA"/>
</dbReference>
<dbReference type="AlphaFoldDB" id="A0A1G7Q293"/>
<evidence type="ECO:0000313" key="5">
    <source>
        <dbReference type="EMBL" id="SDF91740.1"/>
    </source>
</evidence>
<dbReference type="Gene3D" id="3.40.1280.10">
    <property type="match status" value="1"/>
</dbReference>
<dbReference type="GO" id="GO:0008173">
    <property type="term" value="F:RNA methyltransferase activity"/>
    <property type="evidence" value="ECO:0007669"/>
    <property type="project" value="InterPro"/>
</dbReference>
<evidence type="ECO:0000256" key="1">
    <source>
        <dbReference type="ARBA" id="ARBA00007228"/>
    </source>
</evidence>
<dbReference type="Gene3D" id="3.30.1330.30">
    <property type="match status" value="1"/>
</dbReference>
<protein>
    <submittedName>
        <fullName evidence="5">RNA methyltransferase, TrmH family</fullName>
    </submittedName>
</protein>
<reference evidence="5 6" key="1">
    <citation type="submission" date="2016-10" db="EMBL/GenBank/DDBJ databases">
        <authorList>
            <person name="de Groot N.N."/>
        </authorList>
    </citation>
    <scope>NUCLEOTIDE SEQUENCE [LARGE SCALE GENOMIC DNA]</scope>
    <source>
        <strain evidence="5 6">DSM 569</strain>
    </source>
</reference>
<dbReference type="InterPro" id="IPR001537">
    <property type="entry name" value="SpoU_MeTrfase"/>
</dbReference>
<feature type="domain" description="RNA 2-O ribose methyltransferase substrate binding" evidence="4">
    <location>
        <begin position="30"/>
        <end position="97"/>
    </location>
</feature>
<keyword evidence="2 5" id="KW-0489">Methyltransferase</keyword>
<comment type="similarity">
    <text evidence="1">Belongs to the class IV-like SAM-binding methyltransferase superfamily. RNA methyltransferase TrmH family.</text>
</comment>
<dbReference type="InterPro" id="IPR053888">
    <property type="entry name" value="MRM3-like_sub_bind"/>
</dbReference>
<dbReference type="Pfam" id="PF22435">
    <property type="entry name" value="MRM3-like_sub_bind"/>
    <property type="match status" value="1"/>
</dbReference>
<dbReference type="GO" id="GO:0006396">
    <property type="term" value="P:RNA processing"/>
    <property type="evidence" value="ECO:0007669"/>
    <property type="project" value="InterPro"/>
</dbReference>
<proteinExistence type="inferred from homology"/>
<dbReference type="PANTHER" id="PTHR43191:SF2">
    <property type="entry name" value="RRNA METHYLTRANSFERASE 3, MITOCHONDRIAL"/>
    <property type="match status" value="1"/>
</dbReference>
<keyword evidence="3 5" id="KW-0808">Transferase</keyword>
<evidence type="ECO:0000259" key="4">
    <source>
        <dbReference type="SMART" id="SM00967"/>
    </source>
</evidence>
<evidence type="ECO:0000256" key="2">
    <source>
        <dbReference type="ARBA" id="ARBA00022603"/>
    </source>
</evidence>
<accession>A0A1G7Q293</accession>
<name>A0A1G7Q293_THETY</name>
<evidence type="ECO:0000313" key="6">
    <source>
        <dbReference type="Proteomes" id="UP000183404"/>
    </source>
</evidence>